<dbReference type="AlphaFoldDB" id="A0A9D2ZTY4"/>
<evidence type="ECO:0000256" key="1">
    <source>
        <dbReference type="SAM" id="Phobius"/>
    </source>
</evidence>
<evidence type="ECO:0008006" key="4">
    <source>
        <dbReference type="Google" id="ProtNLM"/>
    </source>
</evidence>
<reference evidence="2" key="2">
    <citation type="submission" date="2021-04" db="EMBL/GenBank/DDBJ databases">
        <authorList>
            <person name="Gilroy R."/>
        </authorList>
    </citation>
    <scope>NUCLEOTIDE SEQUENCE</scope>
    <source>
        <strain evidence="2">ChiHjej10B9-4811</strain>
    </source>
</reference>
<evidence type="ECO:0000313" key="2">
    <source>
        <dbReference type="EMBL" id="HJD51879.1"/>
    </source>
</evidence>
<feature type="transmembrane region" description="Helical" evidence="1">
    <location>
        <begin position="202"/>
        <end position="224"/>
    </location>
</feature>
<feature type="transmembrane region" description="Helical" evidence="1">
    <location>
        <begin position="112"/>
        <end position="137"/>
    </location>
</feature>
<accession>A0A9D2ZTY4</accession>
<comment type="caution">
    <text evidence="2">The sequence shown here is derived from an EMBL/GenBank/DDBJ whole genome shotgun (WGS) entry which is preliminary data.</text>
</comment>
<dbReference type="EMBL" id="DWUS01000194">
    <property type="protein sequence ID" value="HJD51879.1"/>
    <property type="molecule type" value="Genomic_DNA"/>
</dbReference>
<keyword evidence="1" id="KW-0812">Transmembrane</keyword>
<proteinExistence type="predicted"/>
<sequence length="238" mass="25377">MPIFTTILLTSLVIAGSLVFIFLKHLQTRRDVQAILKTTQWLAAIYAGAISVLTIASVAQLTFTRQAADATLPISPWLPNELNIQSTDGGTVLENLRFETITADATGIPLDAALLLASSAILSGIIQVSVALGFRALARGYLKGLPFRSQFTRVTQTLAWIVLICGLMAPVLEGFGTSALAAESLVAWELTDGLSSAPTANLAIFINFWPIGVFLVLYTLSAILDSGEQLQKSTEGLV</sequence>
<keyword evidence="1" id="KW-1133">Transmembrane helix</keyword>
<dbReference type="Proteomes" id="UP000823908">
    <property type="component" value="Unassembled WGS sequence"/>
</dbReference>
<feature type="transmembrane region" description="Helical" evidence="1">
    <location>
        <begin position="158"/>
        <end position="182"/>
    </location>
</feature>
<protein>
    <recommendedName>
        <fullName evidence="4">DUF2975 domain-containing protein</fullName>
    </recommendedName>
</protein>
<feature type="transmembrane region" description="Helical" evidence="1">
    <location>
        <begin position="6"/>
        <end position="23"/>
    </location>
</feature>
<reference evidence="2" key="1">
    <citation type="journal article" date="2021" name="PeerJ">
        <title>Extensive microbial diversity within the chicken gut microbiome revealed by metagenomics and culture.</title>
        <authorList>
            <person name="Gilroy R."/>
            <person name="Ravi A."/>
            <person name="Getino M."/>
            <person name="Pursley I."/>
            <person name="Horton D.L."/>
            <person name="Alikhan N.F."/>
            <person name="Baker D."/>
            <person name="Gharbi K."/>
            <person name="Hall N."/>
            <person name="Watson M."/>
            <person name="Adriaenssens E.M."/>
            <person name="Foster-Nyarko E."/>
            <person name="Jarju S."/>
            <person name="Secka A."/>
            <person name="Antonio M."/>
            <person name="Oren A."/>
            <person name="Chaudhuri R.R."/>
            <person name="La Ragione R."/>
            <person name="Hildebrand F."/>
            <person name="Pallen M.J."/>
        </authorList>
    </citation>
    <scope>NUCLEOTIDE SEQUENCE</scope>
    <source>
        <strain evidence="2">ChiHjej10B9-4811</strain>
    </source>
</reference>
<organism evidence="2 3">
    <name type="scientific">Candidatus Rothia avistercoris</name>
    <dbReference type="NCBI Taxonomy" id="2840479"/>
    <lineage>
        <taxon>Bacteria</taxon>
        <taxon>Bacillati</taxon>
        <taxon>Actinomycetota</taxon>
        <taxon>Actinomycetes</taxon>
        <taxon>Micrococcales</taxon>
        <taxon>Micrococcaceae</taxon>
        <taxon>Rothia</taxon>
    </lineage>
</organism>
<evidence type="ECO:0000313" key="3">
    <source>
        <dbReference type="Proteomes" id="UP000823908"/>
    </source>
</evidence>
<name>A0A9D2ZTY4_9MICC</name>
<feature type="transmembrane region" description="Helical" evidence="1">
    <location>
        <begin position="43"/>
        <end position="63"/>
    </location>
</feature>
<gene>
    <name evidence="2" type="ORF">H9908_08455</name>
</gene>
<keyword evidence="1" id="KW-0472">Membrane</keyword>